<keyword evidence="2" id="KW-0472">Membrane</keyword>
<gene>
    <name evidence="4" type="ORF">BE18_21290</name>
</gene>
<evidence type="ECO:0000256" key="1">
    <source>
        <dbReference type="SAM" id="MobiDB-lite"/>
    </source>
</evidence>
<evidence type="ECO:0000313" key="5">
    <source>
        <dbReference type="Proteomes" id="UP000075515"/>
    </source>
</evidence>
<comment type="caution">
    <text evidence="4">The sequence shown here is derived from an EMBL/GenBank/DDBJ whole genome shotgun (WGS) entry which is preliminary data.</text>
</comment>
<name>A0A150RJZ3_SORCE</name>
<dbReference type="EMBL" id="JEMC01003544">
    <property type="protein sequence ID" value="KYF80542.1"/>
    <property type="molecule type" value="Genomic_DNA"/>
</dbReference>
<feature type="transmembrane region" description="Helical" evidence="2">
    <location>
        <begin position="7"/>
        <end position="24"/>
    </location>
</feature>
<evidence type="ECO:0000256" key="2">
    <source>
        <dbReference type="SAM" id="Phobius"/>
    </source>
</evidence>
<dbReference type="Proteomes" id="UP000075515">
    <property type="component" value="Unassembled WGS sequence"/>
</dbReference>
<feature type="compositionally biased region" description="Basic and acidic residues" evidence="1">
    <location>
        <begin position="330"/>
        <end position="350"/>
    </location>
</feature>
<keyword evidence="2" id="KW-1133">Transmembrane helix</keyword>
<protein>
    <recommendedName>
        <fullName evidence="3">DUF4340 domain-containing protein</fullName>
    </recommendedName>
</protein>
<feature type="domain" description="DUF4340" evidence="3">
    <location>
        <begin position="79"/>
        <end position="270"/>
    </location>
</feature>
<sequence>MKTEHKIYVALVLLALLGVGVFLMQKRQKDQLAAHSATAATADLPSVGVSKDDVEKITKISIKNADKSDVTLEKKGDTWEVTKPVNAKANTANVRSLLDNLKELKLKEVIDRTSGTYGQYELTDDKAVHVVAYKGDEKALDMYFGKSGSRGQMSRVEGKDGVYIAGGYSSYLYTREPKNWRENSILKFEDENVVQVSVENKNGLFSFSKNGDKWAGTFAPRDKGGKIGAASAKWEKFDEAKVKDLVRAFKGLGAEDFGDGKSDADTGLDAATTNGGIVTIKLKDNAGDHTIKVGKTAKGQSRYAVKEGGDGTIYVLSSWSADWALADQKRFEKSEKKDEKPANPHEDEAAGHMGMPGMPGMPGMDDGE</sequence>
<organism evidence="4 5">
    <name type="scientific">Sorangium cellulosum</name>
    <name type="common">Polyangium cellulosum</name>
    <dbReference type="NCBI Taxonomy" id="56"/>
    <lineage>
        <taxon>Bacteria</taxon>
        <taxon>Pseudomonadati</taxon>
        <taxon>Myxococcota</taxon>
        <taxon>Polyangia</taxon>
        <taxon>Polyangiales</taxon>
        <taxon>Polyangiaceae</taxon>
        <taxon>Sorangium</taxon>
    </lineage>
</organism>
<evidence type="ECO:0000313" key="4">
    <source>
        <dbReference type="EMBL" id="KYF80542.1"/>
    </source>
</evidence>
<dbReference type="Pfam" id="PF14238">
    <property type="entry name" value="DUF4340"/>
    <property type="match status" value="1"/>
</dbReference>
<reference evidence="4 5" key="1">
    <citation type="submission" date="2014-02" db="EMBL/GenBank/DDBJ databases">
        <title>The small core and large imbalanced accessory genome model reveals a collaborative survival strategy of Sorangium cellulosum strains in nature.</title>
        <authorList>
            <person name="Han K."/>
            <person name="Peng R."/>
            <person name="Blom J."/>
            <person name="Li Y.-Z."/>
        </authorList>
    </citation>
    <scope>NUCLEOTIDE SEQUENCE [LARGE SCALE GENOMIC DNA]</scope>
    <source>
        <strain evidence="4 5">So0149</strain>
    </source>
</reference>
<proteinExistence type="predicted"/>
<dbReference type="AlphaFoldDB" id="A0A150RJZ3"/>
<keyword evidence="2" id="KW-0812">Transmembrane</keyword>
<accession>A0A150RJZ3</accession>
<feature type="compositionally biased region" description="Low complexity" evidence="1">
    <location>
        <begin position="353"/>
        <end position="368"/>
    </location>
</feature>
<evidence type="ECO:0000259" key="3">
    <source>
        <dbReference type="Pfam" id="PF14238"/>
    </source>
</evidence>
<feature type="region of interest" description="Disordered" evidence="1">
    <location>
        <begin position="330"/>
        <end position="368"/>
    </location>
</feature>
<dbReference type="InterPro" id="IPR025641">
    <property type="entry name" value="DUF4340"/>
</dbReference>